<proteinExistence type="predicted"/>
<evidence type="ECO:0000313" key="8">
    <source>
        <dbReference type="EMBL" id="PPV12248.1"/>
    </source>
</evidence>
<organism evidence="8 10">
    <name type="scientific">Clostridium butyricum</name>
    <dbReference type="NCBI Taxonomy" id="1492"/>
    <lineage>
        <taxon>Bacteria</taxon>
        <taxon>Bacillati</taxon>
        <taxon>Bacillota</taxon>
        <taxon>Clostridia</taxon>
        <taxon>Eubacteriales</taxon>
        <taxon>Clostridiaceae</taxon>
        <taxon>Clostridium</taxon>
    </lineage>
</organism>
<evidence type="ECO:0000256" key="6">
    <source>
        <dbReference type="ARBA" id="ARBA00024937"/>
    </source>
</evidence>
<dbReference type="PANTHER" id="PTHR30363">
    <property type="entry name" value="HTH-TYPE TRANSCRIPTIONAL REGULATOR SRLR-RELATED"/>
    <property type="match status" value="1"/>
</dbReference>
<evidence type="ECO:0000256" key="3">
    <source>
        <dbReference type="ARBA" id="ARBA00023015"/>
    </source>
</evidence>
<dbReference type="InterPro" id="IPR036390">
    <property type="entry name" value="WH_DNA-bd_sf"/>
</dbReference>
<dbReference type="InterPro" id="IPR050313">
    <property type="entry name" value="Carb_Metab_HTH_regulators"/>
</dbReference>
<dbReference type="RefSeq" id="WP_003410891.1">
    <property type="nucleotide sequence ID" value="NZ_AP019716.1"/>
</dbReference>
<reference evidence="9 11" key="2">
    <citation type="submission" date="2019-05" db="EMBL/GenBank/DDBJ databases">
        <authorList>
            <person name="Schori C."/>
            <person name="Ahrens C."/>
        </authorList>
    </citation>
    <scope>NUCLEOTIDE SEQUENCE [LARGE SCALE GENOMIC DNA]</scope>
    <source>
        <strain evidence="9 11">DSM 10702</strain>
    </source>
</reference>
<dbReference type="GeneID" id="92945803"/>
<dbReference type="GO" id="GO:0003700">
    <property type="term" value="F:DNA-binding transcription factor activity"/>
    <property type="evidence" value="ECO:0007669"/>
    <property type="project" value="InterPro"/>
</dbReference>
<dbReference type="Pfam" id="PF00455">
    <property type="entry name" value="DeoRC"/>
    <property type="match status" value="1"/>
</dbReference>
<evidence type="ECO:0000256" key="2">
    <source>
        <dbReference type="ARBA" id="ARBA00022491"/>
    </source>
</evidence>
<dbReference type="OrthoDB" id="9797223at2"/>
<dbReference type="PANTHER" id="PTHR30363:SF4">
    <property type="entry name" value="GLYCEROL-3-PHOSPHATE REGULON REPRESSOR"/>
    <property type="match status" value="1"/>
</dbReference>
<dbReference type="InterPro" id="IPR018356">
    <property type="entry name" value="Tscrpt_reg_HTH_DeoR_CS"/>
</dbReference>
<evidence type="ECO:0000256" key="1">
    <source>
        <dbReference type="ARBA" id="ARBA00021390"/>
    </source>
</evidence>
<dbReference type="PROSITE" id="PS00894">
    <property type="entry name" value="HTH_DEOR_1"/>
    <property type="match status" value="1"/>
</dbReference>
<name>A0A2S7F5S6_CLOBU</name>
<evidence type="ECO:0000259" key="7">
    <source>
        <dbReference type="PROSITE" id="PS51000"/>
    </source>
</evidence>
<dbReference type="Pfam" id="PF08220">
    <property type="entry name" value="HTH_DeoR"/>
    <property type="match status" value="1"/>
</dbReference>
<dbReference type="PRINTS" id="PR00037">
    <property type="entry name" value="HTHLACR"/>
</dbReference>
<dbReference type="InterPro" id="IPR014036">
    <property type="entry name" value="DeoR-like_C"/>
</dbReference>
<dbReference type="PROSITE" id="PS51000">
    <property type="entry name" value="HTH_DEOR_2"/>
    <property type="match status" value="1"/>
</dbReference>
<dbReference type="SMART" id="SM01134">
    <property type="entry name" value="DeoRC"/>
    <property type="match status" value="1"/>
</dbReference>
<dbReference type="GO" id="GO:0003677">
    <property type="term" value="F:DNA binding"/>
    <property type="evidence" value="ECO:0007669"/>
    <property type="project" value="UniProtKB-KW"/>
</dbReference>
<keyword evidence="3" id="KW-0805">Transcription regulation</keyword>
<evidence type="ECO:0000256" key="4">
    <source>
        <dbReference type="ARBA" id="ARBA00023125"/>
    </source>
</evidence>
<dbReference type="Proteomes" id="UP000515243">
    <property type="component" value="Chromosome 1"/>
</dbReference>
<evidence type="ECO:0000313" key="11">
    <source>
        <dbReference type="Proteomes" id="UP000515243"/>
    </source>
</evidence>
<comment type="function">
    <text evidence="6">Repressor of the lactose catabolism operon. Galactose-6-phosphate is the inducer.</text>
</comment>
<sequence length="253" mass="29116">MLKEERHRIILNKVNEKKIIKICDLVDELEATEMTLRRDLTYLESKGLLIRIHGGARSNDSFKEELSLSEKRNINIDKKLEIAKIVGSLVKENDIIYIGPGTTNELIYDYLNVSYAKIVTNSLSVFEKFKDDSRYDVILIGGKLRHRSNTFIGNFANEICKKMIVDLAFVGTNGILDNRVTTRNEDEGICQNIILEKSKKPYILCDSTKFELEDFCTFYKLNKDVTIITDSNISKELKDKYLKICNVIDSIEQ</sequence>
<reference evidence="8 10" key="1">
    <citation type="submission" date="2016-01" db="EMBL/GenBank/DDBJ databases">
        <title>Characterization of the Clostridium difficile lineages that are prevalent in Hong Kong and China.</title>
        <authorList>
            <person name="Kwok J.S.-L."/>
            <person name="Lam W.-Y."/>
            <person name="Ip M."/>
            <person name="Chan T.-F."/>
            <person name="Hawkey P.M."/>
            <person name="Tsui S.K.-W."/>
        </authorList>
    </citation>
    <scope>NUCLEOTIDE SEQUENCE [LARGE SCALE GENOMIC DNA]</scope>
    <source>
        <strain evidence="8 10">300064</strain>
    </source>
</reference>
<dbReference type="KEGG" id="cbut:ATN24_02865"/>
<keyword evidence="4" id="KW-0238">DNA-binding</keyword>
<dbReference type="SMART" id="SM00420">
    <property type="entry name" value="HTH_DEOR"/>
    <property type="match status" value="1"/>
</dbReference>
<dbReference type="EMBL" id="LRDH01000151">
    <property type="protein sequence ID" value="PPV12248.1"/>
    <property type="molecule type" value="Genomic_DNA"/>
</dbReference>
<dbReference type="EMBL" id="CP040626">
    <property type="protein sequence ID" value="QMW92486.1"/>
    <property type="molecule type" value="Genomic_DNA"/>
</dbReference>
<evidence type="ECO:0000313" key="9">
    <source>
        <dbReference type="EMBL" id="QMW92486.1"/>
    </source>
</evidence>
<dbReference type="AlphaFoldDB" id="A0A2S7F5S6"/>
<dbReference type="InterPro" id="IPR001034">
    <property type="entry name" value="DeoR_HTH"/>
</dbReference>
<dbReference type="SUPFAM" id="SSF46785">
    <property type="entry name" value="Winged helix' DNA-binding domain"/>
    <property type="match status" value="1"/>
</dbReference>
<keyword evidence="5" id="KW-0804">Transcription</keyword>
<feature type="domain" description="HTH deoR-type" evidence="7">
    <location>
        <begin position="3"/>
        <end position="58"/>
    </location>
</feature>
<keyword evidence="2" id="KW-0678">Repressor</keyword>
<evidence type="ECO:0000313" key="10">
    <source>
        <dbReference type="Proteomes" id="UP000238081"/>
    </source>
</evidence>
<accession>A0A2S7F5S6</accession>
<dbReference type="Proteomes" id="UP000238081">
    <property type="component" value="Unassembled WGS sequence"/>
</dbReference>
<dbReference type="InterPro" id="IPR037171">
    <property type="entry name" value="NagB/RpiA_transferase-like"/>
</dbReference>
<evidence type="ECO:0000256" key="5">
    <source>
        <dbReference type="ARBA" id="ARBA00023163"/>
    </source>
</evidence>
<dbReference type="SUPFAM" id="SSF100950">
    <property type="entry name" value="NagB/RpiA/CoA transferase-like"/>
    <property type="match status" value="1"/>
</dbReference>
<protein>
    <recommendedName>
        <fullName evidence="1">Lactose phosphotransferase system repressor</fullName>
    </recommendedName>
</protein>
<dbReference type="Gene3D" id="3.40.50.1360">
    <property type="match status" value="1"/>
</dbReference>
<gene>
    <name evidence="8" type="ORF">AWN73_05310</name>
    <name evidence="9" type="ORF">FF104_16485</name>
</gene>